<sequence length="116" mass="12980">MHVYSFTSVAIPTTVTFNTRDGLSSPSPDYLTLHALCCQVAWTSGAGKYVDDIQRRMDEKNVLTNDGSSAMFTNALLPLTLNTRSRLAYWISDCLPLLLPLAFTLRRTEPMLRPLL</sequence>
<proteinExistence type="predicted"/>
<evidence type="ECO:0000313" key="2">
    <source>
        <dbReference type="Proteomes" id="UP000807469"/>
    </source>
</evidence>
<dbReference type="AlphaFoldDB" id="A0A9P5Z040"/>
<evidence type="ECO:0000313" key="1">
    <source>
        <dbReference type="EMBL" id="KAF9477855.1"/>
    </source>
</evidence>
<accession>A0A9P5Z040</accession>
<dbReference type="EMBL" id="MU155249">
    <property type="protein sequence ID" value="KAF9477855.1"/>
    <property type="molecule type" value="Genomic_DNA"/>
</dbReference>
<gene>
    <name evidence="1" type="ORF">BDN70DRAFT_89523</name>
</gene>
<dbReference type="Proteomes" id="UP000807469">
    <property type="component" value="Unassembled WGS sequence"/>
</dbReference>
<protein>
    <submittedName>
        <fullName evidence="1">Uncharacterized protein</fullName>
    </submittedName>
</protein>
<comment type="caution">
    <text evidence="1">The sequence shown here is derived from an EMBL/GenBank/DDBJ whole genome shotgun (WGS) entry which is preliminary data.</text>
</comment>
<keyword evidence="2" id="KW-1185">Reference proteome</keyword>
<name>A0A9P5Z040_9AGAR</name>
<reference evidence="1" key="1">
    <citation type="submission" date="2020-11" db="EMBL/GenBank/DDBJ databases">
        <authorList>
            <consortium name="DOE Joint Genome Institute"/>
            <person name="Ahrendt S."/>
            <person name="Riley R."/>
            <person name="Andreopoulos W."/>
            <person name="Labutti K."/>
            <person name="Pangilinan J."/>
            <person name="Ruiz-Duenas F.J."/>
            <person name="Barrasa J.M."/>
            <person name="Sanchez-Garcia M."/>
            <person name="Camarero S."/>
            <person name="Miyauchi S."/>
            <person name="Serrano A."/>
            <person name="Linde D."/>
            <person name="Babiker R."/>
            <person name="Drula E."/>
            <person name="Ayuso-Fernandez I."/>
            <person name="Pacheco R."/>
            <person name="Padilla G."/>
            <person name="Ferreira P."/>
            <person name="Barriuso J."/>
            <person name="Kellner H."/>
            <person name="Castanera R."/>
            <person name="Alfaro M."/>
            <person name="Ramirez L."/>
            <person name="Pisabarro A.G."/>
            <person name="Kuo A."/>
            <person name="Tritt A."/>
            <person name="Lipzen A."/>
            <person name="He G."/>
            <person name="Yan M."/>
            <person name="Ng V."/>
            <person name="Cullen D."/>
            <person name="Martin F."/>
            <person name="Rosso M.-N."/>
            <person name="Henrissat B."/>
            <person name="Hibbett D."/>
            <person name="Martinez A.T."/>
            <person name="Grigoriev I.V."/>
        </authorList>
    </citation>
    <scope>NUCLEOTIDE SEQUENCE</scope>
    <source>
        <strain evidence="1">CIRM-BRFM 674</strain>
    </source>
</reference>
<dbReference type="OrthoDB" id="2676585at2759"/>
<organism evidence="1 2">
    <name type="scientific">Pholiota conissans</name>
    <dbReference type="NCBI Taxonomy" id="109636"/>
    <lineage>
        <taxon>Eukaryota</taxon>
        <taxon>Fungi</taxon>
        <taxon>Dikarya</taxon>
        <taxon>Basidiomycota</taxon>
        <taxon>Agaricomycotina</taxon>
        <taxon>Agaricomycetes</taxon>
        <taxon>Agaricomycetidae</taxon>
        <taxon>Agaricales</taxon>
        <taxon>Agaricineae</taxon>
        <taxon>Strophariaceae</taxon>
        <taxon>Pholiota</taxon>
    </lineage>
</organism>